<evidence type="ECO:0000313" key="4">
    <source>
        <dbReference type="Proteomes" id="UP000009044"/>
    </source>
</evidence>
<evidence type="ECO:0000256" key="1">
    <source>
        <dbReference type="ARBA" id="ARBA00022801"/>
    </source>
</evidence>
<feature type="short sequence motif" description="HXTX 1" evidence="2">
    <location>
        <begin position="36"/>
        <end position="39"/>
    </location>
</feature>
<dbReference type="STRING" id="634177.GLX_26620"/>
<proteinExistence type="inferred from homology"/>
<organism evidence="3 4">
    <name type="scientific">Komagataeibacter medellinensis (strain NBRC 3288 / BCRC 11682 / LMG 1693 / Kondo 51)</name>
    <name type="common">Gluconacetobacter medellinensis</name>
    <dbReference type="NCBI Taxonomy" id="634177"/>
    <lineage>
        <taxon>Bacteria</taxon>
        <taxon>Pseudomonadati</taxon>
        <taxon>Pseudomonadota</taxon>
        <taxon>Alphaproteobacteria</taxon>
        <taxon>Acetobacterales</taxon>
        <taxon>Acetobacteraceae</taxon>
        <taxon>Komagataeibacter</taxon>
    </lineage>
</organism>
<comment type="catalytic activity">
    <reaction evidence="2">
        <text>a 3'-end 2',3'-cyclophospho-ribonucleotide-RNA + H2O = a 3'-end 2'-phospho-ribonucleotide-RNA + H(+)</text>
        <dbReference type="Rhea" id="RHEA:11828"/>
        <dbReference type="Rhea" id="RHEA-COMP:10464"/>
        <dbReference type="Rhea" id="RHEA-COMP:17353"/>
        <dbReference type="ChEBI" id="CHEBI:15377"/>
        <dbReference type="ChEBI" id="CHEBI:15378"/>
        <dbReference type="ChEBI" id="CHEBI:83064"/>
        <dbReference type="ChEBI" id="CHEBI:173113"/>
        <dbReference type="EC" id="3.1.4.58"/>
    </reaction>
</comment>
<dbReference type="GO" id="GO:0004113">
    <property type="term" value="F:2',3'-cyclic-nucleotide 3'-phosphodiesterase activity"/>
    <property type="evidence" value="ECO:0007669"/>
    <property type="project" value="InterPro"/>
</dbReference>
<comment type="similarity">
    <text evidence="2">Belongs to the 2H phosphoesterase superfamily. ThpR family.</text>
</comment>
<keyword evidence="3" id="KW-0436">Ligase</keyword>
<dbReference type="NCBIfam" id="TIGR02258">
    <property type="entry name" value="2_5_ligase"/>
    <property type="match status" value="1"/>
</dbReference>
<dbReference type="Pfam" id="PF13563">
    <property type="entry name" value="2_5_RNA_ligase2"/>
    <property type="match status" value="1"/>
</dbReference>
<feature type="active site" description="Proton donor" evidence="2">
    <location>
        <position position="36"/>
    </location>
</feature>
<dbReference type="Gene3D" id="3.90.1140.10">
    <property type="entry name" value="Cyclic phosphodiesterase"/>
    <property type="match status" value="1"/>
</dbReference>
<dbReference type="Proteomes" id="UP000009044">
    <property type="component" value="Chromosome"/>
</dbReference>
<gene>
    <name evidence="3" type="ordered locus">GLX_26620</name>
</gene>
<accession>G2I2U5</accession>
<reference evidence="4" key="1">
    <citation type="journal article" date="2011" name="J. Bacteriol.">
        <title>Complete genome sequence of NBRC 3288, a unique cellulose-nonproducing strain of Gluconacetobacter xylinus isolated from vinegar.</title>
        <authorList>
            <person name="Ogino H."/>
            <person name="Azuma Y."/>
            <person name="Hosoyama A."/>
            <person name="Nakazawa H."/>
            <person name="Matsutani M."/>
            <person name="Hasegawa A."/>
            <person name="Otsuyama K."/>
            <person name="Matsushita K."/>
            <person name="Fujita N."/>
            <person name="Shirai M."/>
        </authorList>
    </citation>
    <scope>NUCLEOTIDE SEQUENCE [LARGE SCALE GENOMIC DNA]</scope>
    <source>
        <strain evidence="4">NBRC 3288 / BCRC 11682 / LMG 1693</strain>
    </source>
</reference>
<dbReference type="HOGENOM" id="CLU_081251_0_0_5"/>
<evidence type="ECO:0000313" key="3">
    <source>
        <dbReference type="EMBL" id="BAK85074.1"/>
    </source>
</evidence>
<dbReference type="AlphaFoldDB" id="G2I2U5"/>
<dbReference type="KEGG" id="gxy:GLX_26620"/>
<evidence type="ECO:0000256" key="2">
    <source>
        <dbReference type="HAMAP-Rule" id="MF_01940"/>
    </source>
</evidence>
<feature type="active site" description="Proton acceptor" evidence="2">
    <location>
        <position position="125"/>
    </location>
</feature>
<protein>
    <recommendedName>
        <fullName evidence="2">RNA 2',3'-cyclic phosphodiesterase</fullName>
        <shortName evidence="2">RNA 2',3'-CPDase</shortName>
        <ecNumber evidence="2">3.1.4.58</ecNumber>
    </recommendedName>
</protein>
<comment type="function">
    <text evidence="2">Hydrolyzes RNA 2',3'-cyclic phosphodiester to an RNA 2'-phosphomonoester.</text>
</comment>
<name>G2I2U5_KOMMN</name>
<dbReference type="HAMAP" id="MF_01940">
    <property type="entry name" value="RNA_CPDase"/>
    <property type="match status" value="1"/>
</dbReference>
<dbReference type="EC" id="3.1.4.58" evidence="2"/>
<dbReference type="InterPro" id="IPR004175">
    <property type="entry name" value="RNA_CPDase"/>
</dbReference>
<dbReference type="GO" id="GO:0016874">
    <property type="term" value="F:ligase activity"/>
    <property type="evidence" value="ECO:0007669"/>
    <property type="project" value="UniProtKB-KW"/>
</dbReference>
<dbReference type="EMBL" id="AP012159">
    <property type="protein sequence ID" value="BAK85074.1"/>
    <property type="molecule type" value="Genomic_DNA"/>
</dbReference>
<dbReference type="SUPFAM" id="SSF55144">
    <property type="entry name" value="LigT-like"/>
    <property type="match status" value="1"/>
</dbReference>
<dbReference type="PATRIC" id="fig|634177.7.peg.2970"/>
<dbReference type="InterPro" id="IPR009097">
    <property type="entry name" value="Cyclic_Pdiesterase"/>
</dbReference>
<dbReference type="RefSeq" id="WP_014106566.1">
    <property type="nucleotide sequence ID" value="NC_016027.1"/>
</dbReference>
<dbReference type="eggNOG" id="COG1514">
    <property type="taxonomic scope" value="Bacteria"/>
</dbReference>
<dbReference type="GO" id="GO:0008664">
    <property type="term" value="F:RNA 2',3'-cyclic 3'-phosphodiesterase activity"/>
    <property type="evidence" value="ECO:0007669"/>
    <property type="project" value="UniProtKB-EC"/>
</dbReference>
<feature type="short sequence motif" description="HXTX 2" evidence="2">
    <location>
        <begin position="125"/>
        <end position="128"/>
    </location>
</feature>
<dbReference type="PANTHER" id="PTHR35561">
    <property type="entry name" value="RNA 2',3'-CYCLIC PHOSPHODIESTERASE"/>
    <property type="match status" value="1"/>
</dbReference>
<keyword evidence="1 2" id="KW-0378">Hydrolase</keyword>
<sequence length="182" mass="20340">MRLFVGLELPPSITQALDTLRGSLPGAAWIEPESWHLTLHFIGDVTQPHLLEEIHHSLAAVHAARPTLELTVPGLSETHGRPAGDRLWVGCAPTPALLHLHNRIRAVINRALPTLSPTSRRFMPHITIGSVQNPDPALRQRWLTIPLSRPDAETLTHFTLFRSIRHAGDTFYEALEHYPLQS</sequence>
<dbReference type="PANTHER" id="PTHR35561:SF1">
    <property type="entry name" value="RNA 2',3'-CYCLIC PHOSPHODIESTERASE"/>
    <property type="match status" value="1"/>
</dbReference>